<feature type="region of interest" description="Disordered" evidence="7">
    <location>
        <begin position="1"/>
        <end position="64"/>
    </location>
</feature>
<feature type="compositionally biased region" description="Basic and acidic residues" evidence="7">
    <location>
        <begin position="10"/>
        <end position="23"/>
    </location>
</feature>
<evidence type="ECO:0000313" key="8">
    <source>
        <dbReference type="EMBL" id="KAJ4127038.1"/>
    </source>
</evidence>
<dbReference type="PANTHER" id="PTHR31313">
    <property type="entry name" value="TY1 ENHANCER ACTIVATOR"/>
    <property type="match status" value="1"/>
</dbReference>
<evidence type="ECO:0008006" key="10">
    <source>
        <dbReference type="Google" id="ProtNLM"/>
    </source>
</evidence>
<evidence type="ECO:0000256" key="3">
    <source>
        <dbReference type="ARBA" id="ARBA00023015"/>
    </source>
</evidence>
<evidence type="ECO:0000256" key="1">
    <source>
        <dbReference type="ARBA" id="ARBA00022723"/>
    </source>
</evidence>
<evidence type="ECO:0000256" key="4">
    <source>
        <dbReference type="ARBA" id="ARBA00023125"/>
    </source>
</evidence>
<dbReference type="PANTHER" id="PTHR31313:SF86">
    <property type="entry name" value="ZN(2)-C6 FUNGAL-TYPE DOMAIN-CONTAINING PROTEIN"/>
    <property type="match status" value="1"/>
</dbReference>
<dbReference type="InterPro" id="IPR051615">
    <property type="entry name" value="Transcr_Regulatory_Elem"/>
</dbReference>
<proteinExistence type="predicted"/>
<feature type="compositionally biased region" description="Polar residues" evidence="7">
    <location>
        <begin position="24"/>
        <end position="36"/>
    </location>
</feature>
<gene>
    <name evidence="8" type="ORF">NW768_008659</name>
</gene>
<dbReference type="EMBL" id="JAOQBH010000013">
    <property type="protein sequence ID" value="KAJ4127038.1"/>
    <property type="molecule type" value="Genomic_DNA"/>
</dbReference>
<keyword evidence="3" id="KW-0805">Transcription regulation</keyword>
<dbReference type="Proteomes" id="UP001152024">
    <property type="component" value="Unassembled WGS sequence"/>
</dbReference>
<keyword evidence="6" id="KW-0539">Nucleus</keyword>
<evidence type="ECO:0000256" key="7">
    <source>
        <dbReference type="SAM" id="MobiDB-lite"/>
    </source>
</evidence>
<protein>
    <recommendedName>
        <fullName evidence="10">Transcription factor domain-containing protein</fullName>
    </recommendedName>
</protein>
<sequence length="194" mass="21820">MASRMLSDVRTNKLEEENARLREQTSQLNTESQQDPEPSERGRNDSLTMSASSATVGQPEDTAFHSSITGIPNFQGVDPDFCNHLLSNFWDRQIYSSLVYRAAFIRDMENDGPYFSGLLLYAILFAGSHFTVEEASTDTIAEMNAAGRRYRAEFEQTLFSSGSESLFKSEVTKIQALLVVSETLFSWCNERNLS</sequence>
<keyword evidence="5" id="KW-0804">Transcription</keyword>
<keyword evidence="1" id="KW-0479">Metal-binding</keyword>
<name>A0ABQ8R4X8_FUSEQ</name>
<feature type="compositionally biased region" description="Polar residues" evidence="7">
    <location>
        <begin position="45"/>
        <end position="56"/>
    </location>
</feature>
<keyword evidence="4" id="KW-0238">DNA-binding</keyword>
<accession>A0ABQ8R4X8</accession>
<evidence type="ECO:0000256" key="6">
    <source>
        <dbReference type="ARBA" id="ARBA00023242"/>
    </source>
</evidence>
<keyword evidence="2" id="KW-0862">Zinc</keyword>
<dbReference type="CDD" id="cd12148">
    <property type="entry name" value="fungal_TF_MHR"/>
    <property type="match status" value="1"/>
</dbReference>
<keyword evidence="9" id="KW-1185">Reference proteome</keyword>
<organism evidence="8 9">
    <name type="scientific">Fusarium equiseti</name>
    <name type="common">Fusarium scirpi</name>
    <dbReference type="NCBI Taxonomy" id="61235"/>
    <lineage>
        <taxon>Eukaryota</taxon>
        <taxon>Fungi</taxon>
        <taxon>Dikarya</taxon>
        <taxon>Ascomycota</taxon>
        <taxon>Pezizomycotina</taxon>
        <taxon>Sordariomycetes</taxon>
        <taxon>Hypocreomycetidae</taxon>
        <taxon>Hypocreales</taxon>
        <taxon>Nectriaceae</taxon>
        <taxon>Fusarium</taxon>
        <taxon>Fusarium incarnatum-equiseti species complex</taxon>
    </lineage>
</organism>
<reference evidence="8" key="1">
    <citation type="submission" date="2022-09" db="EMBL/GenBank/DDBJ databases">
        <title>Fusarium specimens isolated from Avocado Roots.</title>
        <authorList>
            <person name="Stajich J."/>
            <person name="Roper C."/>
            <person name="Heimlech-Rivalta G."/>
        </authorList>
    </citation>
    <scope>NUCLEOTIDE SEQUENCE</scope>
    <source>
        <strain evidence="8">CF00095</strain>
    </source>
</reference>
<evidence type="ECO:0000256" key="5">
    <source>
        <dbReference type="ARBA" id="ARBA00023163"/>
    </source>
</evidence>
<evidence type="ECO:0000256" key="2">
    <source>
        <dbReference type="ARBA" id="ARBA00022833"/>
    </source>
</evidence>
<evidence type="ECO:0000313" key="9">
    <source>
        <dbReference type="Proteomes" id="UP001152024"/>
    </source>
</evidence>
<comment type="caution">
    <text evidence="8">The sequence shown here is derived from an EMBL/GenBank/DDBJ whole genome shotgun (WGS) entry which is preliminary data.</text>
</comment>